<comment type="similarity">
    <text evidence="7">Belongs to the DEAD box helicase family. DDX52/ROK1 subfamily.</text>
</comment>
<dbReference type="PANTHER" id="PTHR47959">
    <property type="entry name" value="ATP-DEPENDENT RNA HELICASE RHLE-RELATED"/>
    <property type="match status" value="1"/>
</dbReference>
<dbReference type="OrthoDB" id="360161at2759"/>
<feature type="domain" description="Helicase ATP-binding" evidence="10">
    <location>
        <begin position="31"/>
        <end position="209"/>
    </location>
</feature>
<dbReference type="Proteomes" id="UP000054097">
    <property type="component" value="Unassembled WGS sequence"/>
</dbReference>
<dbReference type="PANTHER" id="PTHR47959:SF15">
    <property type="entry name" value="RNA HELICASE"/>
    <property type="match status" value="1"/>
</dbReference>
<dbReference type="EMBL" id="KN824309">
    <property type="protein sequence ID" value="KIM26089.1"/>
    <property type="molecule type" value="Genomic_DNA"/>
</dbReference>
<evidence type="ECO:0000259" key="10">
    <source>
        <dbReference type="PROSITE" id="PS51192"/>
    </source>
</evidence>
<dbReference type="GO" id="GO:0016787">
    <property type="term" value="F:hydrolase activity"/>
    <property type="evidence" value="ECO:0007669"/>
    <property type="project" value="UniProtKB-KW"/>
</dbReference>
<organism evidence="12 13">
    <name type="scientific">Serendipita vermifera MAFF 305830</name>
    <dbReference type="NCBI Taxonomy" id="933852"/>
    <lineage>
        <taxon>Eukaryota</taxon>
        <taxon>Fungi</taxon>
        <taxon>Dikarya</taxon>
        <taxon>Basidiomycota</taxon>
        <taxon>Agaricomycotina</taxon>
        <taxon>Agaricomycetes</taxon>
        <taxon>Sebacinales</taxon>
        <taxon>Serendipitaceae</taxon>
        <taxon>Serendipita</taxon>
    </lineage>
</organism>
<dbReference type="SMART" id="SM00490">
    <property type="entry name" value="HELICc"/>
    <property type="match status" value="1"/>
</dbReference>
<evidence type="ECO:0000256" key="9">
    <source>
        <dbReference type="RuleBase" id="RU000492"/>
    </source>
</evidence>
<dbReference type="GO" id="GO:0003723">
    <property type="term" value="F:RNA binding"/>
    <property type="evidence" value="ECO:0007669"/>
    <property type="project" value="UniProtKB-KW"/>
</dbReference>
<keyword evidence="2 9" id="KW-0547">Nucleotide-binding</keyword>
<keyword evidence="6" id="KW-0694">RNA-binding</keyword>
<proteinExistence type="inferred from homology"/>
<dbReference type="SUPFAM" id="SSF52540">
    <property type="entry name" value="P-loop containing nucleoside triphosphate hydrolases"/>
    <property type="match status" value="1"/>
</dbReference>
<evidence type="ECO:0000256" key="1">
    <source>
        <dbReference type="ARBA" id="ARBA00012552"/>
    </source>
</evidence>
<protein>
    <recommendedName>
        <fullName evidence="1">RNA helicase</fullName>
        <ecNumber evidence="1">3.6.4.13</ecNumber>
    </recommendedName>
</protein>
<dbReference type="InterPro" id="IPR044764">
    <property type="entry name" value="DDX52/Rok1_DEADc"/>
</dbReference>
<dbReference type="STRING" id="933852.A0A0C3B1N7"/>
<dbReference type="InterPro" id="IPR011545">
    <property type="entry name" value="DEAD/DEAH_box_helicase_dom"/>
</dbReference>
<dbReference type="GO" id="GO:0030490">
    <property type="term" value="P:maturation of SSU-rRNA"/>
    <property type="evidence" value="ECO:0007669"/>
    <property type="project" value="InterPro"/>
</dbReference>
<dbReference type="GO" id="GO:0003724">
    <property type="term" value="F:RNA helicase activity"/>
    <property type="evidence" value="ECO:0007669"/>
    <property type="project" value="UniProtKB-EC"/>
</dbReference>
<dbReference type="GO" id="GO:0005524">
    <property type="term" value="F:ATP binding"/>
    <property type="evidence" value="ECO:0007669"/>
    <property type="project" value="UniProtKB-KW"/>
</dbReference>
<name>A0A0C3B1N7_SERVB</name>
<dbReference type="InterPro" id="IPR001650">
    <property type="entry name" value="Helicase_C-like"/>
</dbReference>
<keyword evidence="3 9" id="KW-0378">Hydrolase</keyword>
<evidence type="ECO:0000256" key="2">
    <source>
        <dbReference type="ARBA" id="ARBA00022741"/>
    </source>
</evidence>
<evidence type="ECO:0000256" key="5">
    <source>
        <dbReference type="ARBA" id="ARBA00022840"/>
    </source>
</evidence>
<evidence type="ECO:0000259" key="11">
    <source>
        <dbReference type="PROSITE" id="PS51194"/>
    </source>
</evidence>
<keyword evidence="5 9" id="KW-0067">ATP-binding</keyword>
<gene>
    <name evidence="12" type="ORF">M408DRAFT_314308</name>
</gene>
<dbReference type="InterPro" id="IPR027417">
    <property type="entry name" value="P-loop_NTPase"/>
</dbReference>
<sequence length="430" mass="47320">MEQRFKIASHVMKNVFSCGYTEPTAIQRVGVPILAEGRDIAAISPTGTGKTLAYLLPLFSRLESPAAKSKIPEQGARGLIIAPTRELAAQIYNETLKLAQGRKWRVVLFSKATASTLKDLAVQSKVDIIISTPLRLVASIQSGELVLNNVQFLVLDEADRLLDTEFVDQIEEIVGLCTNPQCQKAVFSATLPAKAEQTVLAMLKEPIRVVVGLKDTPLPNIAQSLVYVAQPESKLPTLIQYLTSPTGYTPPIIVFTSTQARATSLLSELLIAGVKNAEVLHAGMTRHERDQCVKRMLQGEVWVLITTDVLARGMDFGGVHGVINFDWPESVQSYVHRIGRTGRAGRQGTAITYFTDEDAPYLKSIANVLLQSGQTVPEWMIKLQKPSRLKRKQMGKAQHQDTTVGHKGENVGRALAIKKKCVTSFRLWSR</sequence>
<reference evidence="12 13" key="1">
    <citation type="submission" date="2014-04" db="EMBL/GenBank/DDBJ databases">
        <authorList>
            <consortium name="DOE Joint Genome Institute"/>
            <person name="Kuo A."/>
            <person name="Zuccaro A."/>
            <person name="Kohler A."/>
            <person name="Nagy L.G."/>
            <person name="Floudas D."/>
            <person name="Copeland A."/>
            <person name="Barry K.W."/>
            <person name="Cichocki N."/>
            <person name="Veneault-Fourrey C."/>
            <person name="LaButti K."/>
            <person name="Lindquist E.A."/>
            <person name="Lipzen A."/>
            <person name="Lundell T."/>
            <person name="Morin E."/>
            <person name="Murat C."/>
            <person name="Sun H."/>
            <person name="Tunlid A."/>
            <person name="Henrissat B."/>
            <person name="Grigoriev I.V."/>
            <person name="Hibbett D.S."/>
            <person name="Martin F."/>
            <person name="Nordberg H.P."/>
            <person name="Cantor M.N."/>
            <person name="Hua S.X."/>
        </authorList>
    </citation>
    <scope>NUCLEOTIDE SEQUENCE [LARGE SCALE GENOMIC DNA]</scope>
    <source>
        <strain evidence="12 13">MAFF 305830</strain>
    </source>
</reference>
<keyword evidence="4 9" id="KW-0347">Helicase</keyword>
<dbReference type="InterPro" id="IPR050079">
    <property type="entry name" value="DEAD_box_RNA_helicase"/>
</dbReference>
<dbReference type="CDD" id="cd18787">
    <property type="entry name" value="SF2_C_DEAD"/>
    <property type="match status" value="1"/>
</dbReference>
<evidence type="ECO:0000256" key="3">
    <source>
        <dbReference type="ARBA" id="ARBA00022801"/>
    </source>
</evidence>
<dbReference type="AlphaFoldDB" id="A0A0C3B1N7"/>
<dbReference type="HOGENOM" id="CLU_003041_1_4_1"/>
<evidence type="ECO:0000256" key="7">
    <source>
        <dbReference type="ARBA" id="ARBA00024355"/>
    </source>
</evidence>
<dbReference type="Pfam" id="PF00271">
    <property type="entry name" value="Helicase_C"/>
    <property type="match status" value="1"/>
</dbReference>
<dbReference type="PROSITE" id="PS51192">
    <property type="entry name" value="HELICASE_ATP_BIND_1"/>
    <property type="match status" value="1"/>
</dbReference>
<feature type="domain" description="Helicase C-terminal" evidence="11">
    <location>
        <begin position="237"/>
        <end position="384"/>
    </location>
</feature>
<keyword evidence="13" id="KW-1185">Reference proteome</keyword>
<dbReference type="PROSITE" id="PS00039">
    <property type="entry name" value="DEAD_ATP_HELICASE"/>
    <property type="match status" value="1"/>
</dbReference>
<dbReference type="Pfam" id="PF00270">
    <property type="entry name" value="DEAD"/>
    <property type="match status" value="1"/>
</dbReference>
<evidence type="ECO:0000256" key="8">
    <source>
        <dbReference type="ARBA" id="ARBA00047984"/>
    </source>
</evidence>
<dbReference type="PROSITE" id="PS51194">
    <property type="entry name" value="HELICASE_CTER"/>
    <property type="match status" value="1"/>
</dbReference>
<evidence type="ECO:0000313" key="12">
    <source>
        <dbReference type="EMBL" id="KIM26089.1"/>
    </source>
</evidence>
<evidence type="ECO:0000313" key="13">
    <source>
        <dbReference type="Proteomes" id="UP000054097"/>
    </source>
</evidence>
<dbReference type="InterPro" id="IPR000629">
    <property type="entry name" value="RNA-helicase_DEAD-box_CS"/>
</dbReference>
<dbReference type="EC" id="3.6.4.13" evidence="1"/>
<accession>A0A0C3B1N7</accession>
<evidence type="ECO:0000256" key="6">
    <source>
        <dbReference type="ARBA" id="ARBA00022884"/>
    </source>
</evidence>
<dbReference type="InterPro" id="IPR014001">
    <property type="entry name" value="Helicase_ATP-bd"/>
</dbReference>
<dbReference type="GO" id="GO:0005829">
    <property type="term" value="C:cytosol"/>
    <property type="evidence" value="ECO:0007669"/>
    <property type="project" value="TreeGrafter"/>
</dbReference>
<comment type="catalytic activity">
    <reaction evidence="8">
        <text>ATP + H2O = ADP + phosphate + H(+)</text>
        <dbReference type="Rhea" id="RHEA:13065"/>
        <dbReference type="ChEBI" id="CHEBI:15377"/>
        <dbReference type="ChEBI" id="CHEBI:15378"/>
        <dbReference type="ChEBI" id="CHEBI:30616"/>
        <dbReference type="ChEBI" id="CHEBI:43474"/>
        <dbReference type="ChEBI" id="CHEBI:456216"/>
        <dbReference type="EC" id="3.6.4.13"/>
    </reaction>
</comment>
<dbReference type="Gene3D" id="3.40.50.300">
    <property type="entry name" value="P-loop containing nucleotide triphosphate hydrolases"/>
    <property type="match status" value="2"/>
</dbReference>
<evidence type="ECO:0000256" key="4">
    <source>
        <dbReference type="ARBA" id="ARBA00022806"/>
    </source>
</evidence>
<dbReference type="CDD" id="cd17957">
    <property type="entry name" value="DEADc_DDX52"/>
    <property type="match status" value="1"/>
</dbReference>
<dbReference type="SMART" id="SM00487">
    <property type="entry name" value="DEXDc"/>
    <property type="match status" value="1"/>
</dbReference>
<reference evidence="13" key="2">
    <citation type="submission" date="2015-01" db="EMBL/GenBank/DDBJ databases">
        <title>Evolutionary Origins and Diversification of the Mycorrhizal Mutualists.</title>
        <authorList>
            <consortium name="DOE Joint Genome Institute"/>
            <consortium name="Mycorrhizal Genomics Consortium"/>
            <person name="Kohler A."/>
            <person name="Kuo A."/>
            <person name="Nagy L.G."/>
            <person name="Floudas D."/>
            <person name="Copeland A."/>
            <person name="Barry K.W."/>
            <person name="Cichocki N."/>
            <person name="Veneault-Fourrey C."/>
            <person name="LaButti K."/>
            <person name="Lindquist E.A."/>
            <person name="Lipzen A."/>
            <person name="Lundell T."/>
            <person name="Morin E."/>
            <person name="Murat C."/>
            <person name="Riley R."/>
            <person name="Ohm R."/>
            <person name="Sun H."/>
            <person name="Tunlid A."/>
            <person name="Henrissat B."/>
            <person name="Grigoriev I.V."/>
            <person name="Hibbett D.S."/>
            <person name="Martin F."/>
        </authorList>
    </citation>
    <scope>NUCLEOTIDE SEQUENCE [LARGE SCALE GENOMIC DNA]</scope>
    <source>
        <strain evidence="13">MAFF 305830</strain>
    </source>
</reference>